<dbReference type="Pfam" id="PF24094">
    <property type="entry name" value="DEATH_SH3BP4"/>
    <property type="match status" value="1"/>
</dbReference>
<evidence type="ECO:0000256" key="10">
    <source>
        <dbReference type="ARBA" id="ARBA00023329"/>
    </source>
</evidence>
<dbReference type="Pfam" id="PF00791">
    <property type="entry name" value="ZU5"/>
    <property type="match status" value="1"/>
</dbReference>
<evidence type="ECO:0000256" key="3">
    <source>
        <dbReference type="ARBA" id="ARBA00004600"/>
    </source>
</evidence>
<dbReference type="InterPro" id="IPR000906">
    <property type="entry name" value="ZU5_dom"/>
</dbReference>
<dbReference type="Pfam" id="PF23637">
    <property type="entry name" value="SH3BP4_C"/>
    <property type="match status" value="1"/>
</dbReference>
<dbReference type="InterPro" id="IPR035456">
    <property type="entry name" value="SH3BP4_SH3"/>
</dbReference>
<keyword evidence="4 14" id="KW-0728">SH3 domain</keyword>
<dbReference type="PROSITE" id="PS50002">
    <property type="entry name" value="SH3"/>
    <property type="match status" value="2"/>
</dbReference>
<dbReference type="Pfam" id="PF23640">
    <property type="entry name" value="UPA_SH3BP4"/>
    <property type="match status" value="1"/>
</dbReference>
<feature type="domain" description="SH3" evidence="15">
    <location>
        <begin position="107"/>
        <end position="166"/>
    </location>
</feature>
<dbReference type="InterPro" id="IPR036028">
    <property type="entry name" value="SH3-like_dom_sf"/>
</dbReference>
<accession>A0A8D0T1X8</accession>
<evidence type="ECO:0000256" key="7">
    <source>
        <dbReference type="ARBA" id="ARBA00023136"/>
    </source>
</evidence>
<protein>
    <recommendedName>
        <fullName evidence="13">SH3 domain-binding protein 4</fullName>
    </recommendedName>
</protein>
<dbReference type="Ensembl" id="ENSSSCT00025091291.1">
    <property type="protein sequence ID" value="ENSSSCP00025040044.1"/>
    <property type="gene ID" value="ENSSSCG00025066329.1"/>
</dbReference>
<reference evidence="17" key="1">
    <citation type="submission" date="2025-05" db="UniProtKB">
        <authorList>
            <consortium name="Ensembl"/>
        </authorList>
    </citation>
    <scope>IDENTIFICATION</scope>
</reference>
<dbReference type="PROSITE" id="PS51145">
    <property type="entry name" value="ZU5"/>
    <property type="match status" value="1"/>
</dbReference>
<dbReference type="GO" id="GO:0030136">
    <property type="term" value="C:clathrin-coated vesicle"/>
    <property type="evidence" value="ECO:0007669"/>
    <property type="project" value="UniProtKB-SubCell"/>
</dbReference>
<evidence type="ECO:0000256" key="4">
    <source>
        <dbReference type="ARBA" id="ARBA00022443"/>
    </source>
</evidence>
<keyword evidence="10" id="KW-0968">Cytoplasmic vesicle</keyword>
<evidence type="ECO:0000313" key="18">
    <source>
        <dbReference type="Proteomes" id="UP000694727"/>
    </source>
</evidence>
<dbReference type="Proteomes" id="UP000694720">
    <property type="component" value="Unplaced"/>
</dbReference>
<keyword evidence="9" id="KW-0539">Nucleus</keyword>
<dbReference type="PANTHER" id="PTHR15603:SF3">
    <property type="entry name" value="SH3 DOMAIN-BINDING PROTEIN 4"/>
    <property type="match status" value="1"/>
</dbReference>
<keyword evidence="7" id="KW-0472">Membrane</keyword>
<organism evidence="17 18">
    <name type="scientific">Sus scrofa</name>
    <name type="common">Pig</name>
    <dbReference type="NCBI Taxonomy" id="9823"/>
    <lineage>
        <taxon>Eukaryota</taxon>
        <taxon>Metazoa</taxon>
        <taxon>Chordata</taxon>
        <taxon>Craniata</taxon>
        <taxon>Vertebrata</taxon>
        <taxon>Euteleostomi</taxon>
        <taxon>Mammalia</taxon>
        <taxon>Eutheria</taxon>
        <taxon>Laurasiatheria</taxon>
        <taxon>Artiodactyla</taxon>
        <taxon>Suina</taxon>
        <taxon>Suidae</taxon>
        <taxon>Sus</taxon>
    </lineage>
</organism>
<evidence type="ECO:0000313" key="17">
    <source>
        <dbReference type="Ensembl" id="ENSSSCP00025040044.1"/>
    </source>
</evidence>
<dbReference type="Pfam" id="PF07653">
    <property type="entry name" value="SH3_2"/>
    <property type="match status" value="1"/>
</dbReference>
<evidence type="ECO:0000256" key="12">
    <source>
        <dbReference type="ARBA" id="ARBA00064847"/>
    </source>
</evidence>
<evidence type="ECO:0000256" key="6">
    <source>
        <dbReference type="ARBA" id="ARBA00022737"/>
    </source>
</evidence>
<evidence type="ECO:0000259" key="15">
    <source>
        <dbReference type="PROSITE" id="PS50002"/>
    </source>
</evidence>
<dbReference type="Proteomes" id="UP000694727">
    <property type="component" value="Unplaced"/>
</dbReference>
<proteinExistence type="predicted"/>
<evidence type="ECO:0000256" key="8">
    <source>
        <dbReference type="ARBA" id="ARBA00023176"/>
    </source>
</evidence>
<dbReference type="InterPro" id="IPR056183">
    <property type="entry name" value="DEATH_SH3BP4"/>
</dbReference>
<dbReference type="SUPFAM" id="SSF50044">
    <property type="entry name" value="SH3-domain"/>
    <property type="match status" value="1"/>
</dbReference>
<dbReference type="Gene3D" id="2.30.30.40">
    <property type="entry name" value="SH3 Domains"/>
    <property type="match status" value="1"/>
</dbReference>
<evidence type="ECO:0000256" key="9">
    <source>
        <dbReference type="ARBA" id="ARBA00023242"/>
    </source>
</evidence>
<name>A0A8D0T1X8_PIG</name>
<dbReference type="AlphaFoldDB" id="A0A8D0T1X8"/>
<dbReference type="Ensembl" id="ENSSSCT00035011148.1">
    <property type="protein sequence ID" value="ENSSSCP00035003805.1"/>
    <property type="gene ID" value="ENSSSCG00035008900.1"/>
</dbReference>
<feature type="domain" description="SH3" evidence="15">
    <location>
        <begin position="707"/>
        <end position="777"/>
    </location>
</feature>
<comment type="subcellular location">
    <subcellularLocation>
        <location evidence="2">Cytoplasmic vesicle</location>
        <location evidence="2">Clathrin-coated vesicle</location>
    </subcellularLocation>
    <subcellularLocation>
        <location evidence="3">Membrane</location>
        <location evidence="3">Clathrin-coated pit</location>
    </subcellularLocation>
    <subcellularLocation>
        <location evidence="1">Nucleus</location>
    </subcellularLocation>
</comment>
<evidence type="ECO:0000256" key="1">
    <source>
        <dbReference type="ARBA" id="ARBA00004123"/>
    </source>
</evidence>
<dbReference type="GO" id="GO:0005905">
    <property type="term" value="C:clathrin-coated pit"/>
    <property type="evidence" value="ECO:0007669"/>
    <property type="project" value="UniProtKB-SubCell"/>
</dbReference>
<keyword evidence="8" id="KW-0168">Coated pit</keyword>
<dbReference type="PANTHER" id="PTHR15603">
    <property type="entry name" value="SH3 DOMAIN-CONTAINING PROTEIN"/>
    <property type="match status" value="1"/>
</dbReference>
<dbReference type="GO" id="GO:0005634">
    <property type="term" value="C:nucleus"/>
    <property type="evidence" value="ECO:0007669"/>
    <property type="project" value="UniProtKB-SubCell"/>
</dbReference>
<feature type="domain" description="ZU5" evidence="16">
    <location>
        <begin position="370"/>
        <end position="507"/>
    </location>
</feature>
<dbReference type="SMART" id="SM00326">
    <property type="entry name" value="SH3"/>
    <property type="match status" value="1"/>
</dbReference>
<evidence type="ECO:0000256" key="2">
    <source>
        <dbReference type="ARBA" id="ARBA00004132"/>
    </source>
</evidence>
<evidence type="ECO:0000256" key="5">
    <source>
        <dbReference type="ARBA" id="ARBA00022583"/>
    </source>
</evidence>
<evidence type="ECO:0000259" key="16">
    <source>
        <dbReference type="PROSITE" id="PS51145"/>
    </source>
</evidence>
<dbReference type="InterPro" id="IPR056181">
    <property type="entry name" value="SH3BP4_C"/>
</dbReference>
<evidence type="ECO:0000256" key="14">
    <source>
        <dbReference type="PROSITE-ProRule" id="PRU00192"/>
    </source>
</evidence>
<dbReference type="GO" id="GO:0006897">
    <property type="term" value="P:endocytosis"/>
    <property type="evidence" value="ECO:0007669"/>
    <property type="project" value="UniProtKB-KW"/>
</dbReference>
<dbReference type="CDD" id="cd11757">
    <property type="entry name" value="SH3_SH3BP4"/>
    <property type="match status" value="1"/>
</dbReference>
<dbReference type="FunFam" id="2.30.30.40:FF:000117">
    <property type="entry name" value="SH3 domain-binding protein 4"/>
    <property type="match status" value="1"/>
</dbReference>
<evidence type="ECO:0000256" key="13">
    <source>
        <dbReference type="ARBA" id="ARBA00070258"/>
    </source>
</evidence>
<keyword evidence="5" id="KW-0254">Endocytosis</keyword>
<comment type="subunit">
    <text evidence="12">Homodimer or homooligomer. Interacts with DNM2, EPS15, clathrin, the adapter protein complex 2/AP-2 and TFRC. Interacts with the Rag GTPases RRAGA, RRAGB, RRAGC and RRAGD; the interaction is most probably direct, preferentially occurs with their inactive GDP-bound form and is negatively regulated by amino acids.</text>
</comment>
<evidence type="ECO:0000256" key="11">
    <source>
        <dbReference type="ARBA" id="ARBA00056144"/>
    </source>
</evidence>
<dbReference type="InterPro" id="IPR001452">
    <property type="entry name" value="SH3_domain"/>
</dbReference>
<dbReference type="InterPro" id="IPR056182">
    <property type="entry name" value="UPA_SH3BP4"/>
</dbReference>
<dbReference type="Pfam" id="PF00018">
    <property type="entry name" value="SH3_1"/>
    <property type="match status" value="1"/>
</dbReference>
<keyword evidence="6" id="KW-0677">Repeat</keyword>
<comment type="function">
    <text evidence="11">May function in transferrin receptor internalization at the plasma membrane through a cargo-specific control of clathrin-mediated endocytosis. Alternatively, may act as a negative regulator of the amino acid-induced TOR signaling by inhibiting the formation of active Rag GTPase complexes. Preferentially binds inactive Rag GTPase complexes and prevents their interaction with the mTORC1 complex inhibiting its relocalization to lysosomes and its activation. Thereby, may indirectly regulate cell growth, proliferation and autophagy.</text>
</comment>
<dbReference type="Gene3D" id="2.60.220.30">
    <property type="match status" value="1"/>
</dbReference>
<dbReference type="FunFam" id="2.60.220.30:FF:000008">
    <property type="entry name" value="SH3 domain-binding protein 4"/>
    <property type="match status" value="1"/>
</dbReference>
<sequence>MLERLATQIRRCVGMRWNLEGQCLIQGSARRVTPQRARCLCQLPARLLVPMLGTGAFVSQTARLPGSGQGSAPPAPPPAAAPSLLFCVFLAVPSPSALLADNPTPFGNAKEVIAIKDYCPTNFTTLKFSKGDHLYVLDTSGGEWWYAHNTTEMGYIPSSYVQPLNYRNSTLSDSGMIDNLPDSPDEVAKALDLLGGWAEDKKGSSKPSSNNPFWNGVQTNPFLNGNVPAVMPSVDALTPKSTVDLLLFDAGPSSFTESGSATTSSTGNVFDELPAAGRLHAEPPVKRDNPFFRSKRSYSLSELSVLQAKSDAPASSGFFSGLKSPAPEQFQSREDFRAAWLSHRKLARSCHDLDLLGQSPGWGQTQAVETNIVCKLDSSGGSVQLPDTAISIHVPEGHVAPGETQQISMKALLDPPLELNSDRCSSISPVLEVKLSTLEVNTHVVLEMKVSAEVKSDVFSKSTVGLQCLRSDAKEGPYVPIPLSYSYGDTVQVQLDNLEPCMYLAVVAHGPNILYPSTVWDFIHKKVTVGLYGPKHIHPSFKTVVTIFGHDCAPKTLLVSEVTRQAPGPAPVALQLWGKHQFVLSRPQDLQVCMFSNMTNYEVKASEQAKAVRGFQVKLGKVSRLIFPIICQNPGELSDFTLRVQVKDDQEAILTQFCVQTPQPPPKSAIKPSGQRRFLKKNEVGKIILSPFAATTKYPTFQDRPVSSLKFGKLLKTVVRQSKNHYLLEYKKGDAIALLSEEKIRLKGQLWTKEWYIGYHQGKVGLVHAKNVLVVGRARPSPLAGPELSTSALLEQILRPCKFLTYIYASVRTLLMENIGSWRSFADALGYGNLPLTFFCRAELDSEPERVASVLEKLKEDCNNADNKERKSFQKELMMALLKMDCQGLVVRLIQDFVLLTTAVEVAQRWRELAEKLAKVSKQQMDAYESPHRDRNGVVDSEAMWKPAYDFLLTWSHQIGDSYRDVIQELHTGLDKMKNPITKRWKHLTGTLILVNSLDVLRAAAFSPMDQDDYVI</sequence>